<dbReference type="RefSeq" id="WP_278288208.1">
    <property type="nucleotide sequence ID" value="NZ_CP113495.1"/>
</dbReference>
<gene>
    <name evidence="2" type="ORF">MF5295_00564</name>
</gene>
<dbReference type="InterPro" id="IPR053843">
    <property type="entry name" value="DnaD_N"/>
</dbReference>
<protein>
    <recommendedName>
        <fullName evidence="1">DnaD N-terminal domain-containing protein</fullName>
    </recommendedName>
</protein>
<feature type="domain" description="DnaD N-terminal" evidence="1">
    <location>
        <begin position="15"/>
        <end position="85"/>
    </location>
</feature>
<evidence type="ECO:0000313" key="2">
    <source>
        <dbReference type="EMBL" id="VZR97984.1"/>
    </source>
</evidence>
<organism evidence="2">
    <name type="scientific">Mycoplasma feriruminatoris</name>
    <dbReference type="NCBI Taxonomy" id="1179777"/>
    <lineage>
        <taxon>Bacteria</taxon>
        <taxon>Bacillati</taxon>
        <taxon>Mycoplasmatota</taxon>
        <taxon>Mollicutes</taxon>
        <taxon>Mycoplasmataceae</taxon>
        <taxon>Mycoplasma</taxon>
    </lineage>
</organism>
<proteinExistence type="predicted"/>
<evidence type="ECO:0000259" key="1">
    <source>
        <dbReference type="Pfam" id="PF21984"/>
    </source>
</evidence>
<dbReference type="EMBL" id="LR739235">
    <property type="protein sequence ID" value="VZR97984.1"/>
    <property type="molecule type" value="Genomic_DNA"/>
</dbReference>
<dbReference type="Gene3D" id="1.10.10.10">
    <property type="entry name" value="Winged helix-like DNA-binding domain superfamily/Winged helix DNA-binding domain"/>
    <property type="match status" value="1"/>
</dbReference>
<dbReference type="NCBIfam" id="TIGR04548">
    <property type="entry name" value="DnaD_Mollicutes"/>
    <property type="match status" value="1"/>
</dbReference>
<sequence>MILKMLEKGLVSKKKLLLEYYKKLELSDNQALIILMIMYLNDQTRKMTTPNLLANYLNLTSEQIEKELEILAEKDLIEIKTDFIDFSNLFNKIALLVNNTFLIEQHIDFFNNLEKNLLFNLSENQKLQILDLLKTSINKEQILQITTNKKISSFIDLLKEIELFLKSSNKLMQFDWLDDQNV</sequence>
<dbReference type="InterPro" id="IPR036390">
    <property type="entry name" value="WH_DNA-bd_sf"/>
</dbReference>
<dbReference type="InterPro" id="IPR036388">
    <property type="entry name" value="WH-like_DNA-bd_sf"/>
</dbReference>
<name>A0A654IKS4_9MOLU</name>
<dbReference type="Pfam" id="PF21984">
    <property type="entry name" value="DnaD_N"/>
    <property type="match status" value="1"/>
</dbReference>
<dbReference type="AlphaFoldDB" id="A0A654IKS4"/>
<accession>A0A654IKS4</accession>
<reference evidence="2" key="1">
    <citation type="submission" date="2019-11" db="EMBL/GenBank/DDBJ databases">
        <authorList>
            <person name="Falquet L."/>
            <person name="Falquet L."/>
        </authorList>
    </citation>
    <scope>NUCLEOTIDE SEQUENCE</scope>
    <source>
        <strain evidence="2">8756-13</strain>
    </source>
</reference>
<dbReference type="SUPFAM" id="SSF46785">
    <property type="entry name" value="Winged helix' DNA-binding domain"/>
    <property type="match status" value="1"/>
</dbReference>
<dbReference type="InterPro" id="IPR030892">
    <property type="entry name" value="DnaD_Mollicutes"/>
</dbReference>